<sequence length="351" mass="37668">MSQAAKVMKDSARTELRNKEVLGILMCFVFPVLVNAAIGLLLSAWARLPSVNYLVKAVEVDRRITRAEMIAMLPTFDAARVGASASSLYRSAGGMVPVYDVEFGNGDTSTGLEDVEIGEKTPEDLEAAARQEGEEIANKVVASTARGIASSSSAISFQRLLDETSKDCLPLDSPAVSVALGVNVVGGTKPLNIAAARINRNNGGRIGPVVISKVSPPSTPTPIRRSGSIRMLTDRLYQPRFSPLTPSSSSSHCSGIRGIRGLCDSPFDNAYYPYAWETRSSGGVLRLKSEGVLKHMRTVFLNSPQRPSTREYEHPATVALREEVAAHVAAAQARQDLIVALGKVYPRSAKK</sequence>
<keyword evidence="3" id="KW-1185">Reference proteome</keyword>
<keyword evidence="1" id="KW-0472">Membrane</keyword>
<evidence type="ECO:0000256" key="1">
    <source>
        <dbReference type="SAM" id="Phobius"/>
    </source>
</evidence>
<protein>
    <submittedName>
        <fullName evidence="2">Uncharacterized protein</fullName>
    </submittedName>
</protein>
<reference evidence="3" key="1">
    <citation type="journal article" date="2014" name="Proc. Natl. Acad. Sci. U.S.A.">
        <title>Extensive sampling of basidiomycete genomes demonstrates inadequacy of the white-rot/brown-rot paradigm for wood decay fungi.</title>
        <authorList>
            <person name="Riley R."/>
            <person name="Salamov A.A."/>
            <person name="Brown D.W."/>
            <person name="Nagy L.G."/>
            <person name="Floudas D."/>
            <person name="Held B.W."/>
            <person name="Levasseur A."/>
            <person name="Lombard V."/>
            <person name="Morin E."/>
            <person name="Otillar R."/>
            <person name="Lindquist E.A."/>
            <person name="Sun H."/>
            <person name="LaButti K.M."/>
            <person name="Schmutz J."/>
            <person name="Jabbour D."/>
            <person name="Luo H."/>
            <person name="Baker S.E."/>
            <person name="Pisabarro A.G."/>
            <person name="Walton J.D."/>
            <person name="Blanchette R.A."/>
            <person name="Henrissat B."/>
            <person name="Martin F."/>
            <person name="Cullen D."/>
            <person name="Hibbett D.S."/>
            <person name="Grigoriev I.V."/>
        </authorList>
    </citation>
    <scope>NUCLEOTIDE SEQUENCE [LARGE SCALE GENOMIC DNA]</scope>
    <source>
        <strain evidence="3">FD-172 SS1</strain>
    </source>
</reference>
<feature type="transmembrane region" description="Helical" evidence="1">
    <location>
        <begin position="21"/>
        <end position="46"/>
    </location>
</feature>
<evidence type="ECO:0000313" key="2">
    <source>
        <dbReference type="EMBL" id="KDQ06277.1"/>
    </source>
</evidence>
<dbReference type="HOGENOM" id="CLU_789864_0_0_1"/>
<name>A0A067M346_BOTB1</name>
<dbReference type="Proteomes" id="UP000027195">
    <property type="component" value="Unassembled WGS sequence"/>
</dbReference>
<accession>A0A067M346</accession>
<proteinExistence type="predicted"/>
<dbReference type="EMBL" id="KL198144">
    <property type="protein sequence ID" value="KDQ06277.1"/>
    <property type="molecule type" value="Genomic_DNA"/>
</dbReference>
<dbReference type="AlphaFoldDB" id="A0A067M346"/>
<organism evidence="2 3">
    <name type="scientific">Botryobasidium botryosum (strain FD-172 SS1)</name>
    <dbReference type="NCBI Taxonomy" id="930990"/>
    <lineage>
        <taxon>Eukaryota</taxon>
        <taxon>Fungi</taxon>
        <taxon>Dikarya</taxon>
        <taxon>Basidiomycota</taxon>
        <taxon>Agaricomycotina</taxon>
        <taxon>Agaricomycetes</taxon>
        <taxon>Cantharellales</taxon>
        <taxon>Botryobasidiaceae</taxon>
        <taxon>Botryobasidium</taxon>
    </lineage>
</organism>
<keyword evidence="1" id="KW-1133">Transmembrane helix</keyword>
<evidence type="ECO:0000313" key="3">
    <source>
        <dbReference type="Proteomes" id="UP000027195"/>
    </source>
</evidence>
<keyword evidence="1" id="KW-0812">Transmembrane</keyword>
<gene>
    <name evidence="2" type="ORF">BOTBODRAFT_256167</name>
</gene>
<dbReference type="InParanoid" id="A0A067M346"/>